<dbReference type="RefSeq" id="WP_034832476.1">
    <property type="nucleotide sequence ID" value="NZ_JOKH01000001.1"/>
</dbReference>
<reference evidence="2 3" key="1">
    <citation type="submission" date="2014-06" db="EMBL/GenBank/DDBJ databases">
        <title>Whole Genome Sequences of Three Symbiotic Endozoicomonas Bacteria.</title>
        <authorList>
            <person name="Neave M.J."/>
            <person name="Apprill A."/>
            <person name="Voolstra C.R."/>
        </authorList>
    </citation>
    <scope>NUCLEOTIDE SEQUENCE [LARGE SCALE GENOMIC DNA]</scope>
    <source>
        <strain evidence="2 3">DSM 25634</strain>
    </source>
</reference>
<comment type="caution">
    <text evidence="2">The sequence shown here is derived from an EMBL/GenBank/DDBJ whole genome shotgun (WGS) entry which is preliminary data.</text>
</comment>
<gene>
    <name evidence="2" type="ORF">GZ78_02545</name>
</gene>
<feature type="domain" description="SCP2" evidence="1">
    <location>
        <begin position="14"/>
        <end position="109"/>
    </location>
</feature>
<dbReference type="OrthoDB" id="9796077at2"/>
<dbReference type="Proteomes" id="UP000028073">
    <property type="component" value="Unassembled WGS sequence"/>
</dbReference>
<dbReference type="InterPro" id="IPR038989">
    <property type="entry name" value="UbiJ"/>
</dbReference>
<evidence type="ECO:0000313" key="2">
    <source>
        <dbReference type="EMBL" id="KEQ18950.1"/>
    </source>
</evidence>
<evidence type="ECO:0000313" key="3">
    <source>
        <dbReference type="Proteomes" id="UP000028073"/>
    </source>
</evidence>
<dbReference type="PANTHER" id="PTHR38693:SF1">
    <property type="entry name" value="UBIQUINONE BIOSYNTHESIS ACCESSORY FACTOR UBIJ"/>
    <property type="match status" value="1"/>
</dbReference>
<keyword evidence="3" id="KW-1185">Reference proteome</keyword>
<dbReference type="EMBL" id="JOKH01000001">
    <property type="protein sequence ID" value="KEQ18950.1"/>
    <property type="molecule type" value="Genomic_DNA"/>
</dbReference>
<accession>A0A081NKH7</accession>
<name>A0A081NKH7_9GAMM</name>
<dbReference type="STRING" id="1137799.GZ78_02545"/>
<dbReference type="Pfam" id="PF02036">
    <property type="entry name" value="SCP2"/>
    <property type="match status" value="1"/>
</dbReference>
<dbReference type="eggNOG" id="COG3165">
    <property type="taxonomic scope" value="Bacteria"/>
</dbReference>
<evidence type="ECO:0000259" key="1">
    <source>
        <dbReference type="Pfam" id="PF02036"/>
    </source>
</evidence>
<dbReference type="AlphaFoldDB" id="A0A081NKH7"/>
<protein>
    <recommendedName>
        <fullName evidence="1">SCP2 domain-containing protein</fullName>
    </recommendedName>
</protein>
<organism evidence="2 3">
    <name type="scientific">Endozoicomonas numazuensis</name>
    <dbReference type="NCBI Taxonomy" id="1137799"/>
    <lineage>
        <taxon>Bacteria</taxon>
        <taxon>Pseudomonadati</taxon>
        <taxon>Pseudomonadota</taxon>
        <taxon>Gammaproteobacteria</taxon>
        <taxon>Oceanospirillales</taxon>
        <taxon>Endozoicomonadaceae</taxon>
        <taxon>Endozoicomonas</taxon>
    </lineage>
</organism>
<proteinExistence type="predicted"/>
<dbReference type="InterPro" id="IPR003033">
    <property type="entry name" value="SCP2_sterol-bd_dom"/>
</dbReference>
<dbReference type="PANTHER" id="PTHR38693">
    <property type="entry name" value="UBIQUINONE BIOSYNTHESIS PROTEIN UBIJ"/>
    <property type="match status" value="1"/>
</dbReference>
<sequence>MMKTAFLAFLETRINQLLKLDPVTAEALKFLDGSVIHFVCLQPDFDCYVFLDSLGVRCAGWHEGSVDATLQGPLSRFIALAADRTSSWGAIKGLDVSGDQAVLASLESVHQKMELDWEGLICEQVGPVAGHSLAEGLRLIGSTLSGSGQTLSSHAAIYLEDALKVVPCEPEVNAFNREVDSLSKAVDRLSQRLSKS</sequence>
<dbReference type="GO" id="GO:0006744">
    <property type="term" value="P:ubiquinone biosynthetic process"/>
    <property type="evidence" value="ECO:0007669"/>
    <property type="project" value="InterPro"/>
</dbReference>